<feature type="compositionally biased region" description="Acidic residues" evidence="1">
    <location>
        <begin position="76"/>
        <end position="86"/>
    </location>
</feature>
<evidence type="ECO:0000313" key="3">
    <source>
        <dbReference type="Proteomes" id="UP000800038"/>
    </source>
</evidence>
<feature type="compositionally biased region" description="Basic residues" evidence="1">
    <location>
        <begin position="1"/>
        <end position="14"/>
    </location>
</feature>
<gene>
    <name evidence="2" type="ORF">EJ02DRAFT_471311</name>
</gene>
<feature type="compositionally biased region" description="Basic residues" evidence="1">
    <location>
        <begin position="100"/>
        <end position="112"/>
    </location>
</feature>
<dbReference type="AlphaFoldDB" id="A0A6A5SCX5"/>
<dbReference type="Proteomes" id="UP000800038">
    <property type="component" value="Unassembled WGS sequence"/>
</dbReference>
<feature type="region of interest" description="Disordered" evidence="1">
    <location>
        <begin position="1"/>
        <end position="160"/>
    </location>
</feature>
<reference evidence="2" key="1">
    <citation type="journal article" date="2020" name="Stud. Mycol.">
        <title>101 Dothideomycetes genomes: a test case for predicting lifestyles and emergence of pathogens.</title>
        <authorList>
            <person name="Haridas S."/>
            <person name="Albert R."/>
            <person name="Binder M."/>
            <person name="Bloem J."/>
            <person name="Labutti K."/>
            <person name="Salamov A."/>
            <person name="Andreopoulos B."/>
            <person name="Baker S."/>
            <person name="Barry K."/>
            <person name="Bills G."/>
            <person name="Bluhm B."/>
            <person name="Cannon C."/>
            <person name="Castanera R."/>
            <person name="Culley D."/>
            <person name="Daum C."/>
            <person name="Ezra D."/>
            <person name="Gonzalez J."/>
            <person name="Henrissat B."/>
            <person name="Kuo A."/>
            <person name="Liang C."/>
            <person name="Lipzen A."/>
            <person name="Lutzoni F."/>
            <person name="Magnuson J."/>
            <person name="Mondo S."/>
            <person name="Nolan M."/>
            <person name="Ohm R."/>
            <person name="Pangilinan J."/>
            <person name="Park H.-J."/>
            <person name="Ramirez L."/>
            <person name="Alfaro M."/>
            <person name="Sun H."/>
            <person name="Tritt A."/>
            <person name="Yoshinaga Y."/>
            <person name="Zwiers L.-H."/>
            <person name="Turgeon B."/>
            <person name="Goodwin S."/>
            <person name="Spatafora J."/>
            <person name="Crous P."/>
            <person name="Grigoriev I."/>
        </authorList>
    </citation>
    <scope>NUCLEOTIDE SEQUENCE</scope>
    <source>
        <strain evidence="2">CBS 161.51</strain>
    </source>
</reference>
<sequence length="555" mass="62352">MTCGKGKRRVKLTPKGKSYAHLLRQHLSSSSRSSELGERSDTPLTPPEFTQLSQPAALRQQQDAYKDVIELSSGSEGEEEEEEDESTLFVPPGPGSSAPPRHKPIAPPRRKPSVPPQSVQTYDEDMEDPPEGEDDGPDGAGATEDEDVEEVDEGDPVTDAEDFDVKLPRVNFMARWRAFLGKERLPCLQTSSENSHNLSLQGLFEWAKTQVNKQLPVRYSITSLTAAVYFTGQPKQSYWVQSLEEEKGTTFSVLLRLLQKKREERKARTRGPVKDIWVDFDLYVAPASAPASNIPIRGIGNQFGSGQTPTERMLNQLPTVQAQLLATEGHASDVIIHWKCTHRGCRNHPLTCWVALKDGVSSVLDPSENVRSLLRQEKERARGGKKDGTVSVLLEEIAGVKELLLRISQAYAAKGAAELAANIPKSEYAPFGSQYPPFRLLQAFFQWWYDQTPKHDTTMQADITYLGNLAVRADWSLDFICNPCKISLQLWREVTLSCSLKRLYQMRTQIEQFVEDKHWETYINKETGWNQADFEPEILRQLAAEAEDLLALGIE</sequence>
<feature type="compositionally biased region" description="Polar residues" evidence="1">
    <location>
        <begin position="48"/>
        <end position="63"/>
    </location>
</feature>
<accession>A0A6A5SCX5</accession>
<dbReference type="EMBL" id="ML976289">
    <property type="protein sequence ID" value="KAF1935287.1"/>
    <property type="molecule type" value="Genomic_DNA"/>
</dbReference>
<feature type="compositionally biased region" description="Acidic residues" evidence="1">
    <location>
        <begin position="122"/>
        <end position="160"/>
    </location>
</feature>
<evidence type="ECO:0000256" key="1">
    <source>
        <dbReference type="SAM" id="MobiDB-lite"/>
    </source>
</evidence>
<evidence type="ECO:0000313" key="2">
    <source>
        <dbReference type="EMBL" id="KAF1935287.1"/>
    </source>
</evidence>
<name>A0A6A5SCX5_9PLEO</name>
<organism evidence="2 3">
    <name type="scientific">Clathrospora elynae</name>
    <dbReference type="NCBI Taxonomy" id="706981"/>
    <lineage>
        <taxon>Eukaryota</taxon>
        <taxon>Fungi</taxon>
        <taxon>Dikarya</taxon>
        <taxon>Ascomycota</taxon>
        <taxon>Pezizomycotina</taxon>
        <taxon>Dothideomycetes</taxon>
        <taxon>Pleosporomycetidae</taxon>
        <taxon>Pleosporales</taxon>
        <taxon>Diademaceae</taxon>
        <taxon>Clathrospora</taxon>
    </lineage>
</organism>
<protein>
    <submittedName>
        <fullName evidence="2">Uncharacterized protein</fullName>
    </submittedName>
</protein>
<keyword evidence="3" id="KW-1185">Reference proteome</keyword>
<proteinExistence type="predicted"/>